<accession>A0A1I0YFQ9</accession>
<comment type="similarity">
    <text evidence="1">Belongs to the NAD(P)-dependent epimerase/dehydratase family.</text>
</comment>
<dbReference type="Pfam" id="PF01370">
    <property type="entry name" value="Epimerase"/>
    <property type="match status" value="1"/>
</dbReference>
<dbReference type="Gene3D" id="3.90.25.10">
    <property type="entry name" value="UDP-galactose 4-epimerase, domain 1"/>
    <property type="match status" value="1"/>
</dbReference>
<name>A0A1I0YFQ9_SELRU</name>
<feature type="domain" description="NAD-dependent epimerase/dehydratase" evidence="2">
    <location>
        <begin position="6"/>
        <end position="234"/>
    </location>
</feature>
<dbReference type="InterPro" id="IPR001509">
    <property type="entry name" value="Epimerase_deHydtase"/>
</dbReference>
<dbReference type="RefSeq" id="WP_074817083.1">
    <property type="nucleotide sequence ID" value="NZ_FOJX01000013.1"/>
</dbReference>
<gene>
    <name evidence="3" type="ORF">SAMN05216587_11324</name>
</gene>
<dbReference type="AlphaFoldDB" id="A0A1I0YFQ9"/>
<evidence type="ECO:0000313" key="3">
    <source>
        <dbReference type="EMBL" id="SFB12164.1"/>
    </source>
</evidence>
<protein>
    <submittedName>
        <fullName evidence="3">Nucleoside-diphosphate-sugar epimerase</fullName>
    </submittedName>
</protein>
<evidence type="ECO:0000256" key="1">
    <source>
        <dbReference type="ARBA" id="ARBA00007637"/>
    </source>
</evidence>
<organism evidence="3 4">
    <name type="scientific">Selenomonas ruminantium</name>
    <dbReference type="NCBI Taxonomy" id="971"/>
    <lineage>
        <taxon>Bacteria</taxon>
        <taxon>Bacillati</taxon>
        <taxon>Bacillota</taxon>
        <taxon>Negativicutes</taxon>
        <taxon>Selenomonadales</taxon>
        <taxon>Selenomonadaceae</taxon>
        <taxon>Selenomonas</taxon>
    </lineage>
</organism>
<dbReference type="SUPFAM" id="SSF51735">
    <property type="entry name" value="NAD(P)-binding Rossmann-fold domains"/>
    <property type="match status" value="1"/>
</dbReference>
<evidence type="ECO:0000259" key="2">
    <source>
        <dbReference type="Pfam" id="PF01370"/>
    </source>
</evidence>
<evidence type="ECO:0000313" key="4">
    <source>
        <dbReference type="Proteomes" id="UP000183843"/>
    </source>
</evidence>
<dbReference type="InterPro" id="IPR036291">
    <property type="entry name" value="NAD(P)-bd_dom_sf"/>
</dbReference>
<dbReference type="EMBL" id="FOJX01000013">
    <property type="protein sequence ID" value="SFB12164.1"/>
    <property type="molecule type" value="Genomic_DNA"/>
</dbReference>
<sequence>MIKSAVLTGPTGVLGTALTEILAENGVETYVVCHTKSLRNNAIIVHPCVRKIECDLESLDKLPNLLRRKVEAFFHLAWIGSRGIDNRANMYLQNMNVKLTVDSVHVAKKLGVKVYVGAGSQAEYGRVNGIIHPYSPVNPVSGYGVAKLCAGYMTRFLCKEYGIRHIWPRIVSVYGKNDTSKTLINVLISKLQKGERPQLTAGEQMWDYLYAGDAAEALYLMAEKGKDGAVYVLGSGRSRKLKEFMLDIRNLVNKDIPLGLGEIPYLPDQAMHLQADIETLQRDTGWEPKTDFITGIRFLLNQ</sequence>
<reference evidence="3 4" key="1">
    <citation type="submission" date="2016-10" db="EMBL/GenBank/DDBJ databases">
        <authorList>
            <person name="de Groot N.N."/>
        </authorList>
    </citation>
    <scope>NUCLEOTIDE SEQUENCE [LARGE SCALE GENOMIC DNA]</scope>
    <source>
        <strain evidence="3 4">L14</strain>
    </source>
</reference>
<proteinExistence type="inferred from homology"/>
<dbReference type="Gene3D" id="3.40.50.720">
    <property type="entry name" value="NAD(P)-binding Rossmann-like Domain"/>
    <property type="match status" value="1"/>
</dbReference>
<dbReference type="PANTHER" id="PTHR43000">
    <property type="entry name" value="DTDP-D-GLUCOSE 4,6-DEHYDRATASE-RELATED"/>
    <property type="match status" value="1"/>
</dbReference>
<dbReference type="Proteomes" id="UP000183843">
    <property type="component" value="Unassembled WGS sequence"/>
</dbReference>